<proteinExistence type="predicted"/>
<evidence type="ECO:0000313" key="2">
    <source>
        <dbReference type="EMBL" id="OMF44738.1"/>
    </source>
</evidence>
<keyword evidence="3" id="KW-1185">Reference proteome</keyword>
<evidence type="ECO:0000256" key="1">
    <source>
        <dbReference type="SAM" id="MobiDB-lite"/>
    </source>
</evidence>
<organism evidence="2 3">
    <name type="scientific">Paenibacillus rhizosphaerae</name>
    <dbReference type="NCBI Taxonomy" id="297318"/>
    <lineage>
        <taxon>Bacteria</taxon>
        <taxon>Bacillati</taxon>
        <taxon>Bacillota</taxon>
        <taxon>Bacilli</taxon>
        <taxon>Bacillales</taxon>
        <taxon>Paenibacillaceae</taxon>
        <taxon>Paenibacillus</taxon>
    </lineage>
</organism>
<dbReference type="Proteomes" id="UP000187172">
    <property type="component" value="Unassembled WGS sequence"/>
</dbReference>
<name>A0A1R1DYX7_9BACL</name>
<reference evidence="2 3" key="1">
    <citation type="submission" date="2016-11" db="EMBL/GenBank/DDBJ databases">
        <title>Paenibacillus species isolates.</title>
        <authorList>
            <person name="Beno S.M."/>
        </authorList>
    </citation>
    <scope>NUCLEOTIDE SEQUENCE [LARGE SCALE GENOMIC DNA]</scope>
    <source>
        <strain evidence="2 3">FSL R5-0378</strain>
    </source>
</reference>
<gene>
    <name evidence="2" type="ORF">BK138_34410</name>
</gene>
<protein>
    <submittedName>
        <fullName evidence="2">Uncharacterized protein</fullName>
    </submittedName>
</protein>
<dbReference type="RefSeq" id="WP_076176899.1">
    <property type="nucleotide sequence ID" value="NZ_MRTP01000025.1"/>
</dbReference>
<accession>A0A1R1DYX7</accession>
<feature type="region of interest" description="Disordered" evidence="1">
    <location>
        <begin position="55"/>
        <end position="91"/>
    </location>
</feature>
<dbReference type="AlphaFoldDB" id="A0A1R1DYX7"/>
<evidence type="ECO:0000313" key="3">
    <source>
        <dbReference type="Proteomes" id="UP000187172"/>
    </source>
</evidence>
<feature type="compositionally biased region" description="Basic and acidic residues" evidence="1">
    <location>
        <begin position="57"/>
        <end position="70"/>
    </location>
</feature>
<comment type="caution">
    <text evidence="2">The sequence shown here is derived from an EMBL/GenBank/DDBJ whole genome shotgun (WGS) entry which is preliminary data.</text>
</comment>
<dbReference type="EMBL" id="MRTP01000025">
    <property type="protein sequence ID" value="OMF44738.1"/>
    <property type="molecule type" value="Genomic_DNA"/>
</dbReference>
<sequence>MGDRKRIEVTFDTEKHADILAEMEKFGNSAGFLKFAAAHYINMIRSNKSSGISNVRDLYKKQDNEESESKGRRRLPPGVGGQGKFSRLSED</sequence>
<dbReference type="STRING" id="297318.BK138_34410"/>